<dbReference type="PROSITE" id="PS51194">
    <property type="entry name" value="HELICASE_CTER"/>
    <property type="match status" value="1"/>
</dbReference>
<dbReference type="GO" id="GO:0005524">
    <property type="term" value="F:ATP binding"/>
    <property type="evidence" value="ECO:0007669"/>
    <property type="project" value="InterPro"/>
</dbReference>
<evidence type="ECO:0000256" key="1">
    <source>
        <dbReference type="ARBA" id="ARBA00022801"/>
    </source>
</evidence>
<evidence type="ECO:0000259" key="2">
    <source>
        <dbReference type="PROSITE" id="PS51192"/>
    </source>
</evidence>
<protein>
    <submittedName>
        <fullName evidence="4">Putative DNA helicase</fullName>
    </submittedName>
</protein>
<dbReference type="Gene3D" id="3.40.50.300">
    <property type="entry name" value="P-loop containing nucleotide triphosphate hydrolases"/>
    <property type="match status" value="2"/>
</dbReference>
<sequence length="708" mass="81333">MQGFFNFSPKIEKVGSYYTVSGINVKAFEHDLSSNFGTSVIFSRLITRTSSRSFKIHQFFMIEFTWLIHHLTNQSNKRVVDRYYVGMHKYKQLYDEIKTQTWVESTFRTFPSHDVNKALKKFTITPYPDQRDFLDNYNGIREGFKLRGCLLDAAVGSGKTPTSLIWAEMISDGAIFVIVPKGLVDNPWKEEINKLYKNPPKVWSTLDGTDIMDHLDAKIFIIHKEQIRTGEWDLAIKTITKSGRNPAKVIVDESHNYNVHTSSQSKGLASFCKNPFISDVLMMSGTPIKAQGKETFTLFNIIDPMFDEAVHSQFLKLYGRDNTYLNEMLAHRLGRIKYTISAITNMDSPPEPIIVKVKFPGAENFTLDAIRAEMAMFITDRVRFYASMADEYLEDWTSIVNAYRQAVVHDKVNIEKLRKYLEIVNKFRTKGFDNSTDGPLSKFANEFEREMEQTVGMTGEQRKYWRHIKSAVKYVNLKIRGEALGNVLGKARMEAVRLTIAHADLPKYINAVKKKTLVYTSYVDVVHEVVSYLETQGMIASPLYGENTNEINTIINEFTNRPEINPLVTTFNTLREGRQMTMANQILLMNSPFRSYELVQTIARIYRRGQDEECFVYLFDLDTGKEENITSRSIDIMQWSEELVNQLMGGGKIPGLKQLNQNPIAFGGFESGMVWDVPTLDKDLEVDLELTVKRAMPIFKRANILDIF</sequence>
<keyword evidence="4" id="KW-0067">ATP-binding</keyword>
<dbReference type="GO" id="GO:0004386">
    <property type="term" value="F:helicase activity"/>
    <property type="evidence" value="ECO:0007669"/>
    <property type="project" value="UniProtKB-KW"/>
</dbReference>
<dbReference type="PANTHER" id="PTHR45766">
    <property type="entry name" value="DNA ANNEALING HELICASE AND ENDONUCLEASE ZRANB3 FAMILY MEMBER"/>
    <property type="match status" value="1"/>
</dbReference>
<dbReference type="InterPro" id="IPR001650">
    <property type="entry name" value="Helicase_C-like"/>
</dbReference>
<organism evidence="4 5">
    <name type="scientific">Aeromonas phage D3</name>
    <dbReference type="NCBI Taxonomy" id="2593327"/>
    <lineage>
        <taxon>Viruses</taxon>
        <taxon>Duplodnaviria</taxon>
        <taxon>Heunggongvirae</taxon>
        <taxon>Uroviricota</taxon>
        <taxon>Caudoviricetes</taxon>
        <taxon>Chimalliviridae</taxon>
        <taxon>Ludhianavirus</taxon>
        <taxon>Ludhianavirus D3</taxon>
    </lineage>
</organism>
<feature type="domain" description="Helicase ATP-binding" evidence="2">
    <location>
        <begin position="140"/>
        <end position="305"/>
    </location>
</feature>
<keyword evidence="1" id="KW-0378">Hydrolase</keyword>
<keyword evidence="4" id="KW-0347">Helicase</keyword>
<dbReference type="PANTHER" id="PTHR45766:SF6">
    <property type="entry name" value="SWI_SNF-RELATED MATRIX-ASSOCIATED ACTIN-DEPENDENT REGULATOR OF CHROMATIN SUBFAMILY A-LIKE PROTEIN 1"/>
    <property type="match status" value="1"/>
</dbReference>
<accession>A0A514TVF3</accession>
<proteinExistence type="predicted"/>
<feature type="domain" description="Helicase C-terminal" evidence="3">
    <location>
        <begin position="504"/>
        <end position="651"/>
    </location>
</feature>
<reference evidence="4 5" key="1">
    <citation type="submission" date="2019-06" db="EMBL/GenBank/DDBJ databases">
        <title>Complete genome sequence of Aeromonas hydrophila bacteriophage D3.</title>
        <authorList>
            <person name="Rai S."/>
            <person name="Tyagi A."/>
            <person name="Kumar N."/>
            <person name="Singh N."/>
        </authorList>
    </citation>
    <scope>NUCLEOTIDE SEQUENCE [LARGE SCALE GENOMIC DNA]</scope>
</reference>
<dbReference type="Proteomes" id="UP000319658">
    <property type="component" value="Segment"/>
</dbReference>
<evidence type="ECO:0000313" key="5">
    <source>
        <dbReference type="Proteomes" id="UP000319658"/>
    </source>
</evidence>
<dbReference type="Pfam" id="PF00176">
    <property type="entry name" value="SNF2-rel_dom"/>
    <property type="match status" value="1"/>
</dbReference>
<keyword evidence="5" id="KW-1185">Reference proteome</keyword>
<dbReference type="InterPro" id="IPR014001">
    <property type="entry name" value="Helicase_ATP-bd"/>
</dbReference>
<dbReference type="SMART" id="SM00487">
    <property type="entry name" value="DEXDc"/>
    <property type="match status" value="1"/>
</dbReference>
<evidence type="ECO:0000259" key="3">
    <source>
        <dbReference type="PROSITE" id="PS51194"/>
    </source>
</evidence>
<dbReference type="InterPro" id="IPR000330">
    <property type="entry name" value="SNF2_N"/>
</dbReference>
<dbReference type="InterPro" id="IPR027417">
    <property type="entry name" value="P-loop_NTPase"/>
</dbReference>
<dbReference type="PROSITE" id="PS51192">
    <property type="entry name" value="HELICASE_ATP_BIND_1"/>
    <property type="match status" value="1"/>
</dbReference>
<gene>
    <name evidence="4" type="ORF">D3_0220</name>
</gene>
<dbReference type="EMBL" id="MN102098">
    <property type="protein sequence ID" value="QDJ96950.1"/>
    <property type="molecule type" value="Genomic_DNA"/>
</dbReference>
<evidence type="ECO:0000313" key="4">
    <source>
        <dbReference type="EMBL" id="QDJ96950.1"/>
    </source>
</evidence>
<dbReference type="Pfam" id="PF00271">
    <property type="entry name" value="Helicase_C"/>
    <property type="match status" value="1"/>
</dbReference>
<dbReference type="SUPFAM" id="SSF52540">
    <property type="entry name" value="P-loop containing nucleoside triphosphate hydrolases"/>
    <property type="match status" value="2"/>
</dbReference>
<name>A0A514TVF3_9CAUD</name>
<dbReference type="GO" id="GO:0016787">
    <property type="term" value="F:hydrolase activity"/>
    <property type="evidence" value="ECO:0007669"/>
    <property type="project" value="UniProtKB-KW"/>
</dbReference>
<keyword evidence="4" id="KW-0547">Nucleotide-binding</keyword>
<dbReference type="GO" id="GO:0031297">
    <property type="term" value="P:replication fork processing"/>
    <property type="evidence" value="ECO:0007669"/>
    <property type="project" value="TreeGrafter"/>
</dbReference>
<dbReference type="GO" id="GO:0006281">
    <property type="term" value="P:DNA repair"/>
    <property type="evidence" value="ECO:0007669"/>
    <property type="project" value="TreeGrafter"/>
</dbReference>